<dbReference type="InterPro" id="IPR029044">
    <property type="entry name" value="Nucleotide-diphossugar_trans"/>
</dbReference>
<feature type="domain" description="Glycosyltransferase 2-like" evidence="1">
    <location>
        <begin position="12"/>
        <end position="112"/>
    </location>
</feature>
<keyword evidence="3" id="KW-1185">Reference proteome</keyword>
<dbReference type="InterPro" id="IPR001173">
    <property type="entry name" value="Glyco_trans_2-like"/>
</dbReference>
<evidence type="ECO:0000313" key="3">
    <source>
        <dbReference type="Proteomes" id="UP000560069"/>
    </source>
</evidence>
<protein>
    <submittedName>
        <fullName evidence="2">Glycosyltransferase involved in cell wall biosynthesis</fullName>
    </submittedName>
</protein>
<accession>A0A7Z0EAP7</accession>
<keyword evidence="2" id="KW-0808">Transferase</keyword>
<dbReference type="PANTHER" id="PTHR43685:SF2">
    <property type="entry name" value="GLYCOSYLTRANSFERASE 2-LIKE DOMAIN-CONTAINING PROTEIN"/>
    <property type="match status" value="1"/>
</dbReference>
<dbReference type="EMBL" id="JACCFQ010000001">
    <property type="protein sequence ID" value="NYJ17432.1"/>
    <property type="molecule type" value="Genomic_DNA"/>
</dbReference>
<gene>
    <name evidence="2" type="ORF">HNR11_001966</name>
</gene>
<proteinExistence type="predicted"/>
<evidence type="ECO:0000259" key="1">
    <source>
        <dbReference type="Pfam" id="PF00535"/>
    </source>
</evidence>
<sequence length="298" mass="32793">MVVETTCTTVDVVIPTIGRGSVVRAVRSANSQTISTRVFVVLDRLEELSSLELLLQGFECEILLTAGAQGGSIARNIGFGAGTSSHVAFLDDDDWWDPEFLASRLEALSSQEGSQGDLALGAFMHGYGTNLGEYAKAPGLVPPVDDQRRLPSYIVMRDRLKFGRNAVQTSSMLFRRDVLEDKPWDETLPKHQDWDLVLKLVSNLDVTVVWDDAALSYVERNSPLSVSKRRNWRASYGWWETNRRLLSKRASADFLVAHVLRAAVAQRDMTGVRQALRGLRAVPHLGAVAVGLSGISGK</sequence>
<dbReference type="SUPFAM" id="SSF53448">
    <property type="entry name" value="Nucleotide-diphospho-sugar transferases"/>
    <property type="match status" value="1"/>
</dbReference>
<organism evidence="2 3">
    <name type="scientific">Nesterenkonia sandarakina</name>
    <dbReference type="NCBI Taxonomy" id="272918"/>
    <lineage>
        <taxon>Bacteria</taxon>
        <taxon>Bacillati</taxon>
        <taxon>Actinomycetota</taxon>
        <taxon>Actinomycetes</taxon>
        <taxon>Micrococcales</taxon>
        <taxon>Micrococcaceae</taxon>
        <taxon>Nesterenkonia</taxon>
    </lineage>
</organism>
<dbReference type="Pfam" id="PF00535">
    <property type="entry name" value="Glycos_transf_2"/>
    <property type="match status" value="1"/>
</dbReference>
<dbReference type="AlphaFoldDB" id="A0A7Z0EAP7"/>
<dbReference type="PANTHER" id="PTHR43685">
    <property type="entry name" value="GLYCOSYLTRANSFERASE"/>
    <property type="match status" value="1"/>
</dbReference>
<dbReference type="InterPro" id="IPR050834">
    <property type="entry name" value="Glycosyltransf_2"/>
</dbReference>
<dbReference type="Proteomes" id="UP000560069">
    <property type="component" value="Unassembled WGS sequence"/>
</dbReference>
<reference evidence="2 3" key="1">
    <citation type="submission" date="2020-07" db="EMBL/GenBank/DDBJ databases">
        <title>Sequencing the genomes of 1000 actinobacteria strains.</title>
        <authorList>
            <person name="Klenk H.-P."/>
        </authorList>
    </citation>
    <scope>NUCLEOTIDE SEQUENCE [LARGE SCALE GENOMIC DNA]</scope>
    <source>
        <strain evidence="2 3">DSM 15664</strain>
    </source>
</reference>
<comment type="caution">
    <text evidence="2">The sequence shown here is derived from an EMBL/GenBank/DDBJ whole genome shotgun (WGS) entry which is preliminary data.</text>
</comment>
<name>A0A7Z0EAP7_9MICC</name>
<evidence type="ECO:0000313" key="2">
    <source>
        <dbReference type="EMBL" id="NYJ17432.1"/>
    </source>
</evidence>
<dbReference type="GO" id="GO:0016740">
    <property type="term" value="F:transferase activity"/>
    <property type="evidence" value="ECO:0007669"/>
    <property type="project" value="UniProtKB-KW"/>
</dbReference>
<dbReference type="RefSeq" id="WP_179442145.1">
    <property type="nucleotide sequence ID" value="NZ_BAAALK010000002.1"/>
</dbReference>
<dbReference type="Gene3D" id="3.90.550.10">
    <property type="entry name" value="Spore Coat Polysaccharide Biosynthesis Protein SpsA, Chain A"/>
    <property type="match status" value="1"/>
</dbReference>
<dbReference type="CDD" id="cd00761">
    <property type="entry name" value="Glyco_tranf_GTA_type"/>
    <property type="match status" value="1"/>
</dbReference>